<evidence type="ECO:0000259" key="9">
    <source>
        <dbReference type="Pfam" id="PF04542"/>
    </source>
</evidence>
<keyword evidence="3 7" id="KW-0805">Transcription regulation</keyword>
<evidence type="ECO:0000256" key="8">
    <source>
        <dbReference type="SAM" id="MobiDB-lite"/>
    </source>
</evidence>
<reference evidence="12" key="2">
    <citation type="submission" date="2020-09" db="EMBL/GenBank/DDBJ databases">
        <authorList>
            <person name="Sun Q."/>
            <person name="Zhou Y."/>
        </authorList>
    </citation>
    <scope>NUCLEOTIDE SEQUENCE</scope>
    <source>
        <strain evidence="12">CGMCC 4.7308</strain>
    </source>
</reference>
<dbReference type="Gene3D" id="3.10.450.50">
    <property type="match status" value="1"/>
</dbReference>
<evidence type="ECO:0000259" key="11">
    <source>
        <dbReference type="Pfam" id="PF12680"/>
    </source>
</evidence>
<evidence type="ECO:0000259" key="10">
    <source>
        <dbReference type="Pfam" id="PF08281"/>
    </source>
</evidence>
<evidence type="ECO:0000256" key="2">
    <source>
        <dbReference type="ARBA" id="ARBA00011344"/>
    </source>
</evidence>
<comment type="subunit">
    <text evidence="2">Interacts transiently with the RNA polymerase catalytic core formed by RpoA, RpoB, RpoC and RpoZ (2 alpha, 1 beta, 1 beta' and 1 omega subunit) to form the RNA polymerase holoenzyme that can initiate transcription.</text>
</comment>
<dbReference type="CDD" id="cd06171">
    <property type="entry name" value="Sigma70_r4"/>
    <property type="match status" value="1"/>
</dbReference>
<dbReference type="PANTHER" id="PTHR43133:SF65">
    <property type="entry name" value="ECF RNA POLYMERASE SIGMA FACTOR SIGG"/>
    <property type="match status" value="1"/>
</dbReference>
<dbReference type="InterPro" id="IPR014284">
    <property type="entry name" value="RNA_pol_sigma-70_dom"/>
</dbReference>
<evidence type="ECO:0000313" key="12">
    <source>
        <dbReference type="EMBL" id="GGM11294.1"/>
    </source>
</evidence>
<dbReference type="Pfam" id="PF08281">
    <property type="entry name" value="Sigma70_r4_2"/>
    <property type="match status" value="1"/>
</dbReference>
<dbReference type="GO" id="GO:0006352">
    <property type="term" value="P:DNA-templated transcription initiation"/>
    <property type="evidence" value="ECO:0007669"/>
    <property type="project" value="InterPro"/>
</dbReference>
<dbReference type="InterPro" id="IPR036388">
    <property type="entry name" value="WH-like_DNA-bd_sf"/>
</dbReference>
<dbReference type="Pfam" id="PF04542">
    <property type="entry name" value="Sigma70_r2"/>
    <property type="match status" value="1"/>
</dbReference>
<dbReference type="AlphaFoldDB" id="A0A917T6N0"/>
<keyword evidence="4 7" id="KW-0731">Sigma factor</keyword>
<dbReference type="GO" id="GO:0006950">
    <property type="term" value="P:response to stress"/>
    <property type="evidence" value="ECO:0007669"/>
    <property type="project" value="UniProtKB-ARBA"/>
</dbReference>
<dbReference type="InterPro" id="IPR007627">
    <property type="entry name" value="RNA_pol_sigma70_r2"/>
</dbReference>
<dbReference type="RefSeq" id="WP_229674536.1">
    <property type="nucleotide sequence ID" value="NZ_BMNA01000008.1"/>
</dbReference>
<evidence type="ECO:0000256" key="6">
    <source>
        <dbReference type="ARBA" id="ARBA00023163"/>
    </source>
</evidence>
<reference evidence="12" key="1">
    <citation type="journal article" date="2014" name="Int. J. Syst. Evol. Microbiol.">
        <title>Complete genome sequence of Corynebacterium casei LMG S-19264T (=DSM 44701T), isolated from a smear-ripened cheese.</title>
        <authorList>
            <consortium name="US DOE Joint Genome Institute (JGI-PGF)"/>
            <person name="Walter F."/>
            <person name="Albersmeier A."/>
            <person name="Kalinowski J."/>
            <person name="Ruckert C."/>
        </authorList>
    </citation>
    <scope>NUCLEOTIDE SEQUENCE</scope>
    <source>
        <strain evidence="12">CGMCC 4.7308</strain>
    </source>
</reference>
<dbReference type="PANTHER" id="PTHR43133">
    <property type="entry name" value="RNA POLYMERASE ECF-TYPE SIGMA FACTO"/>
    <property type="match status" value="1"/>
</dbReference>
<dbReference type="Proteomes" id="UP000655208">
    <property type="component" value="Unassembled WGS sequence"/>
</dbReference>
<dbReference type="InterPro" id="IPR039425">
    <property type="entry name" value="RNA_pol_sigma-70-like"/>
</dbReference>
<dbReference type="InterPro" id="IPR013325">
    <property type="entry name" value="RNA_pol_sigma_r2"/>
</dbReference>
<dbReference type="GO" id="GO:0016987">
    <property type="term" value="F:sigma factor activity"/>
    <property type="evidence" value="ECO:0007669"/>
    <property type="project" value="UniProtKB-KW"/>
</dbReference>
<dbReference type="Pfam" id="PF12680">
    <property type="entry name" value="SnoaL_2"/>
    <property type="match status" value="1"/>
</dbReference>
<evidence type="ECO:0000256" key="4">
    <source>
        <dbReference type="ARBA" id="ARBA00023082"/>
    </source>
</evidence>
<dbReference type="SUPFAM" id="SSF88946">
    <property type="entry name" value="Sigma2 domain of RNA polymerase sigma factors"/>
    <property type="match status" value="1"/>
</dbReference>
<dbReference type="NCBIfam" id="TIGR02960">
    <property type="entry name" value="SigX5"/>
    <property type="match status" value="1"/>
</dbReference>
<evidence type="ECO:0000313" key="13">
    <source>
        <dbReference type="Proteomes" id="UP000655208"/>
    </source>
</evidence>
<feature type="region of interest" description="Disordered" evidence="8">
    <location>
        <begin position="323"/>
        <end position="353"/>
    </location>
</feature>
<dbReference type="InterPro" id="IPR032710">
    <property type="entry name" value="NTF2-like_dom_sf"/>
</dbReference>
<name>A0A917T6N0_9ACTN</name>
<dbReference type="SUPFAM" id="SSF88659">
    <property type="entry name" value="Sigma3 and sigma4 domains of RNA polymerase sigma factors"/>
    <property type="match status" value="1"/>
</dbReference>
<gene>
    <name evidence="12" type="primary">rpoE</name>
    <name evidence="12" type="ORF">GCM10011594_34090</name>
</gene>
<feature type="domain" description="SnoaL-like" evidence="11">
    <location>
        <begin position="213"/>
        <end position="308"/>
    </location>
</feature>
<dbReference type="NCBIfam" id="TIGR02937">
    <property type="entry name" value="sigma70-ECF"/>
    <property type="match status" value="1"/>
</dbReference>
<dbReference type="InterPro" id="IPR013324">
    <property type="entry name" value="RNA_pol_sigma_r3/r4-like"/>
</dbReference>
<dbReference type="SUPFAM" id="SSF54427">
    <property type="entry name" value="NTF2-like"/>
    <property type="match status" value="1"/>
</dbReference>
<evidence type="ECO:0000256" key="7">
    <source>
        <dbReference type="RuleBase" id="RU000716"/>
    </source>
</evidence>
<accession>A0A917T6N0</accession>
<dbReference type="PROSITE" id="PS01063">
    <property type="entry name" value="SIGMA70_ECF"/>
    <property type="match status" value="1"/>
</dbReference>
<feature type="compositionally biased region" description="Basic and acidic residues" evidence="8">
    <location>
        <begin position="336"/>
        <end position="353"/>
    </location>
</feature>
<proteinExistence type="inferred from homology"/>
<dbReference type="GO" id="GO:0003677">
    <property type="term" value="F:DNA binding"/>
    <property type="evidence" value="ECO:0007669"/>
    <property type="project" value="UniProtKB-KW"/>
</dbReference>
<keyword evidence="6 7" id="KW-0804">Transcription</keyword>
<feature type="domain" description="RNA polymerase sigma factor 70 region 4 type 2" evidence="10">
    <location>
        <begin position="141"/>
        <end position="193"/>
    </location>
</feature>
<dbReference type="InterPro" id="IPR000838">
    <property type="entry name" value="RNA_pol_sigma70_ECF_CS"/>
</dbReference>
<dbReference type="InterPro" id="IPR014305">
    <property type="entry name" value="RNA_pol_sigma-G_actinobac"/>
</dbReference>
<keyword evidence="5 7" id="KW-0238">DNA-binding</keyword>
<keyword evidence="13" id="KW-1185">Reference proteome</keyword>
<dbReference type="EMBL" id="BMNA01000008">
    <property type="protein sequence ID" value="GGM11294.1"/>
    <property type="molecule type" value="Genomic_DNA"/>
</dbReference>
<protein>
    <recommendedName>
        <fullName evidence="7">RNA polymerase sigma factor</fullName>
    </recommendedName>
</protein>
<dbReference type="InterPro" id="IPR013249">
    <property type="entry name" value="RNA_pol_sigma70_r4_t2"/>
</dbReference>
<feature type="domain" description="RNA polymerase sigma-70 region 2" evidence="9">
    <location>
        <begin position="27"/>
        <end position="91"/>
    </location>
</feature>
<dbReference type="NCBIfam" id="NF006089">
    <property type="entry name" value="PRK08241.1"/>
    <property type="match status" value="1"/>
</dbReference>
<evidence type="ECO:0000256" key="5">
    <source>
        <dbReference type="ARBA" id="ARBA00023125"/>
    </source>
</evidence>
<dbReference type="InterPro" id="IPR037401">
    <property type="entry name" value="SnoaL-like"/>
</dbReference>
<comment type="similarity">
    <text evidence="1 7">Belongs to the sigma-70 factor family. ECF subfamily.</text>
</comment>
<sequence length="353" mass="38078">MTRSAGAPADHPVPLSRDGFETATAPYRAELLRHCYRMSGSLHDAEDLLQETLLRAWRAGDRYDPAQASVRTWLYRIATNVCLTALAGAGRRVLPSGLVPAGDDPDAALAVGTEVPWLTPLPDGAPADPADLAVRRESVRLAFVAALQLLPARQRAVLLLRDVLGWPAADVAGLLEVSVPAVTSALQRARARLRSAGGTPVRHPDPAERAVLERYVDAFQRADLATLVGLLHRDVVLEMPPVPLWFRGVEHYRRFLARVFRMRGTSWRAAPVAANGQPAFATWAPDGGGGLLAHSLQLLEVRDGRVTRTVVFADPTLFPAFGLPQRPAGASGPPADGRDRSTRAPTDRAAIDR</sequence>
<evidence type="ECO:0000256" key="1">
    <source>
        <dbReference type="ARBA" id="ARBA00010641"/>
    </source>
</evidence>
<evidence type="ECO:0000256" key="3">
    <source>
        <dbReference type="ARBA" id="ARBA00023015"/>
    </source>
</evidence>
<organism evidence="12 13">
    <name type="scientific">Nakamurella endophytica</name>
    <dbReference type="NCBI Taxonomy" id="1748367"/>
    <lineage>
        <taxon>Bacteria</taxon>
        <taxon>Bacillati</taxon>
        <taxon>Actinomycetota</taxon>
        <taxon>Actinomycetes</taxon>
        <taxon>Nakamurellales</taxon>
        <taxon>Nakamurellaceae</taxon>
        <taxon>Nakamurella</taxon>
    </lineage>
</organism>
<dbReference type="Gene3D" id="1.10.10.10">
    <property type="entry name" value="Winged helix-like DNA-binding domain superfamily/Winged helix DNA-binding domain"/>
    <property type="match status" value="1"/>
</dbReference>
<comment type="caution">
    <text evidence="12">The sequence shown here is derived from an EMBL/GenBank/DDBJ whole genome shotgun (WGS) entry which is preliminary data.</text>
</comment>
<dbReference type="Gene3D" id="1.10.1740.10">
    <property type="match status" value="1"/>
</dbReference>